<proteinExistence type="predicted"/>
<evidence type="ECO:0000313" key="8">
    <source>
        <dbReference type="EMBL" id="GAA1106948.1"/>
    </source>
</evidence>
<comment type="cofactor">
    <cofactor evidence="1">
        <name>[3Fe-4S] cluster</name>
        <dbReference type="ChEBI" id="CHEBI:21137"/>
    </cofactor>
</comment>
<keyword evidence="5" id="KW-0408">Iron</keyword>
<evidence type="ECO:0000313" key="9">
    <source>
        <dbReference type="Proteomes" id="UP001501581"/>
    </source>
</evidence>
<keyword evidence="6" id="KW-0411">Iron-sulfur</keyword>
<evidence type="ECO:0000256" key="1">
    <source>
        <dbReference type="ARBA" id="ARBA00001927"/>
    </source>
</evidence>
<name>A0ABN1TYB3_9ACTN</name>
<reference evidence="8 9" key="1">
    <citation type="journal article" date="2019" name="Int. J. Syst. Evol. Microbiol.">
        <title>The Global Catalogue of Microorganisms (GCM) 10K type strain sequencing project: providing services to taxonomists for standard genome sequencing and annotation.</title>
        <authorList>
            <consortium name="The Broad Institute Genomics Platform"/>
            <consortium name="The Broad Institute Genome Sequencing Center for Infectious Disease"/>
            <person name="Wu L."/>
            <person name="Ma J."/>
        </authorList>
    </citation>
    <scope>NUCLEOTIDE SEQUENCE [LARGE SCALE GENOMIC DNA]</scope>
    <source>
        <strain evidence="8 9">JCM 13008</strain>
    </source>
</reference>
<evidence type="ECO:0000256" key="2">
    <source>
        <dbReference type="ARBA" id="ARBA00022448"/>
    </source>
</evidence>
<gene>
    <name evidence="8" type="ORF">GCM10009668_28500</name>
</gene>
<keyword evidence="4" id="KW-0249">Electron transport</keyword>
<dbReference type="Proteomes" id="UP001501581">
    <property type="component" value="Unassembled WGS sequence"/>
</dbReference>
<dbReference type="Pfam" id="PF13459">
    <property type="entry name" value="Fer4_15"/>
    <property type="match status" value="1"/>
</dbReference>
<evidence type="ECO:0000256" key="6">
    <source>
        <dbReference type="ARBA" id="ARBA00023014"/>
    </source>
</evidence>
<comment type="caution">
    <text evidence="8">The sequence shown here is derived from an EMBL/GenBank/DDBJ whole genome shotgun (WGS) entry which is preliminary data.</text>
</comment>
<sequence>MKLTVDTGKCSGHGRCYSLAPDYFDCDDEGFPIVLRPDLTAADVVAVGDAVANCPERAIAILEEG</sequence>
<protein>
    <submittedName>
        <fullName evidence="8">Ferredoxin</fullName>
    </submittedName>
</protein>
<evidence type="ECO:0000256" key="5">
    <source>
        <dbReference type="ARBA" id="ARBA00023004"/>
    </source>
</evidence>
<keyword evidence="2" id="KW-0813">Transport</keyword>
<dbReference type="PANTHER" id="PTHR36923">
    <property type="entry name" value="FERREDOXIN"/>
    <property type="match status" value="1"/>
</dbReference>
<dbReference type="RefSeq" id="WP_343995470.1">
    <property type="nucleotide sequence ID" value="NZ_BAAALG010000011.1"/>
</dbReference>
<organism evidence="8 9">
    <name type="scientific">Nocardioides dubius</name>
    <dbReference type="NCBI Taxonomy" id="317019"/>
    <lineage>
        <taxon>Bacteria</taxon>
        <taxon>Bacillati</taxon>
        <taxon>Actinomycetota</taxon>
        <taxon>Actinomycetes</taxon>
        <taxon>Propionibacteriales</taxon>
        <taxon>Nocardioidaceae</taxon>
        <taxon>Nocardioides</taxon>
    </lineage>
</organism>
<dbReference type="InterPro" id="IPR051269">
    <property type="entry name" value="Fe-S_cluster_ET"/>
</dbReference>
<evidence type="ECO:0000256" key="7">
    <source>
        <dbReference type="ARBA" id="ARBA00023291"/>
    </source>
</evidence>
<evidence type="ECO:0000256" key="4">
    <source>
        <dbReference type="ARBA" id="ARBA00022982"/>
    </source>
</evidence>
<keyword evidence="3" id="KW-0479">Metal-binding</keyword>
<evidence type="ECO:0000256" key="3">
    <source>
        <dbReference type="ARBA" id="ARBA00022723"/>
    </source>
</evidence>
<dbReference type="PANTHER" id="PTHR36923:SF3">
    <property type="entry name" value="FERREDOXIN"/>
    <property type="match status" value="1"/>
</dbReference>
<accession>A0ABN1TYB3</accession>
<dbReference type="Gene3D" id="3.30.70.20">
    <property type="match status" value="1"/>
</dbReference>
<dbReference type="EMBL" id="BAAALG010000011">
    <property type="protein sequence ID" value="GAA1106948.1"/>
    <property type="molecule type" value="Genomic_DNA"/>
</dbReference>
<dbReference type="SUPFAM" id="SSF54862">
    <property type="entry name" value="4Fe-4S ferredoxins"/>
    <property type="match status" value="1"/>
</dbReference>
<keyword evidence="7" id="KW-0003">3Fe-4S</keyword>
<keyword evidence="9" id="KW-1185">Reference proteome</keyword>